<dbReference type="AlphaFoldDB" id="A0A0C2N3F3"/>
<name>A0A0C2N3F3_THEKT</name>
<dbReference type="EMBL" id="JWZT01000510">
    <property type="protein sequence ID" value="KII74176.1"/>
    <property type="molecule type" value="Genomic_DNA"/>
</dbReference>
<gene>
    <name evidence="1" type="ORF">RF11_00549</name>
</gene>
<reference evidence="1 2" key="1">
    <citation type="journal article" date="2014" name="Genome Biol. Evol.">
        <title>The genome of the myxosporean Thelohanellus kitauei shows adaptations to nutrient acquisition within its fish host.</title>
        <authorList>
            <person name="Yang Y."/>
            <person name="Xiong J."/>
            <person name="Zhou Z."/>
            <person name="Huo F."/>
            <person name="Miao W."/>
            <person name="Ran C."/>
            <person name="Liu Y."/>
            <person name="Zhang J."/>
            <person name="Feng J."/>
            <person name="Wang M."/>
            <person name="Wang M."/>
            <person name="Wang L."/>
            <person name="Yao B."/>
        </authorList>
    </citation>
    <scope>NUCLEOTIDE SEQUENCE [LARGE SCALE GENOMIC DNA]</scope>
    <source>
        <strain evidence="1">Wuqing</strain>
    </source>
</reference>
<keyword evidence="2" id="KW-1185">Reference proteome</keyword>
<dbReference type="Proteomes" id="UP000031668">
    <property type="component" value="Unassembled WGS sequence"/>
</dbReference>
<sequence>MYKDQLEEDYELVAKAIQKYSVLVVVYRTNTLKVVAVLNNWISLDKRHSLQVLSVLIDPKPEESYKIPEDDHKERSEGNIVLISNDKIEEFLSESNEKIPIKFFFPSKNRSYILLEDYRARVHGGDCNVRFVDLYKDEKFFIKKFEKDFVIAAPHGDPYLMVEIKAPLLQVIF</sequence>
<protein>
    <submittedName>
        <fullName evidence="1">Uncharacterized protein</fullName>
    </submittedName>
</protein>
<evidence type="ECO:0000313" key="1">
    <source>
        <dbReference type="EMBL" id="KII74176.1"/>
    </source>
</evidence>
<evidence type="ECO:0000313" key="2">
    <source>
        <dbReference type="Proteomes" id="UP000031668"/>
    </source>
</evidence>
<accession>A0A0C2N3F3</accession>
<proteinExistence type="predicted"/>
<organism evidence="1 2">
    <name type="scientific">Thelohanellus kitauei</name>
    <name type="common">Myxosporean</name>
    <dbReference type="NCBI Taxonomy" id="669202"/>
    <lineage>
        <taxon>Eukaryota</taxon>
        <taxon>Metazoa</taxon>
        <taxon>Cnidaria</taxon>
        <taxon>Myxozoa</taxon>
        <taxon>Myxosporea</taxon>
        <taxon>Bivalvulida</taxon>
        <taxon>Platysporina</taxon>
        <taxon>Myxobolidae</taxon>
        <taxon>Thelohanellus</taxon>
    </lineage>
</organism>
<comment type="caution">
    <text evidence="1">The sequence shown here is derived from an EMBL/GenBank/DDBJ whole genome shotgun (WGS) entry which is preliminary data.</text>
</comment>